<evidence type="ECO:0000256" key="1">
    <source>
        <dbReference type="SAM" id="MobiDB-lite"/>
    </source>
</evidence>
<dbReference type="eggNOG" id="COG0503">
    <property type="taxonomic scope" value="Bacteria"/>
</dbReference>
<comment type="caution">
    <text evidence="6">The sequence shown here is derived from an EMBL/GenBank/DDBJ whole genome shotgun (WGS) entry which is preliminary data.</text>
</comment>
<keyword evidence="7" id="KW-1185">Reference proteome</keyword>
<dbReference type="InterPro" id="IPR029057">
    <property type="entry name" value="PRTase-like"/>
</dbReference>
<dbReference type="OrthoDB" id="1663315at2"/>
<organism evidence="6 7">
    <name type="scientific">Gordonia malaquae NBRC 108250</name>
    <dbReference type="NCBI Taxonomy" id="1223542"/>
    <lineage>
        <taxon>Bacteria</taxon>
        <taxon>Bacillati</taxon>
        <taxon>Actinomycetota</taxon>
        <taxon>Actinomycetes</taxon>
        <taxon>Mycobacteriales</taxon>
        <taxon>Gordoniaceae</taxon>
        <taxon>Gordonia</taxon>
    </lineage>
</organism>
<sequence length="825" mass="88356">MTPSWVTDAFDAHVSGVDDLVELGLRRNPKRAHLLVSTVLGKHIPTPPSRVRGAANDLGDAVTGILGDETSTATVLGFAETATGLGHCVAERIGAARYLHSTRRAVDGAAVHGSFEEGHSHATTHLLQPTDADFLDTDPSVPVVLVDDEISTGRTAVEAIEALHGLHPHQRYLVASLVDMRDDGHRAECDAAATRLGVTIDFTALADGAIRLPDGMTERVVALDAPDLNPTAPTRGDVTFFTAGWPAAVPDGGRHGFLAADTAPFHRAVDDVVAGLSDVFAADDQVTVVGHEELMYLPLCIAERLGSHGVDTRFQTTSRSPAHVRDQDGYPLRRGFAFPAPETPLDPSHTSSESNLHNCSPSTHASHCSLSERSESKRPAADIRYLYNVAEPGSDDIPSVLLVIDDPADTAALRADGGLLDVLSAAGHRVVVLTVPATDPARLSRSRTADARRIEPTGGPLRAPDFGSYSPSEVAWLLKDLSEYSLEGDVAERERRIQAGVAHYAESLPVEFQPGAAYLELFDATLTSSARRLALAVGTVAELILAERSSSPTLVSLARAGTPVGTLIARWIRATRRSQPAHYSVSIVRGRGIDAVALDYIAERHDPASVVFVDGWTGKGAIAKELTAALRVYEDGGGAHFDDELAVLADPGSCTRLYGTRDDFLIASACLNSTVSGLVSRTVLNDDLIGPGDFHGAKFYRDLMPHDVSNRFLDAVTAEFDAVLDQARADAAALRGTDRTPTWEGWSSVEEMQRRYGLSSINFVKPGIGETTRVLLRRVPWRILVRDADLPDHQHIRLLAAERGVPVDVVPDLAYSCVGLIKESV</sequence>
<dbReference type="AlphaFoldDB" id="M3TFZ9"/>
<dbReference type="STRING" id="410332.SAMN04488550_0258"/>
<evidence type="ECO:0008006" key="8">
    <source>
        <dbReference type="Google" id="ProtNLM"/>
    </source>
</evidence>
<evidence type="ECO:0000313" key="7">
    <source>
        <dbReference type="Proteomes" id="UP000035009"/>
    </source>
</evidence>
<evidence type="ECO:0000259" key="5">
    <source>
        <dbReference type="Pfam" id="PF15609"/>
    </source>
</evidence>
<proteinExistence type="predicted"/>
<dbReference type="Pfam" id="PF11202">
    <property type="entry name" value="StiP"/>
    <property type="match status" value="1"/>
</dbReference>
<feature type="region of interest" description="Disordered" evidence="1">
    <location>
        <begin position="444"/>
        <end position="464"/>
    </location>
</feature>
<reference evidence="6 7" key="1">
    <citation type="submission" date="2013-02" db="EMBL/GenBank/DDBJ databases">
        <title>Whole genome shotgun sequence of Gordonia malaquae NBRC 108250.</title>
        <authorList>
            <person name="Yoshida I."/>
            <person name="Hosoyama A."/>
            <person name="Tsuchikane K."/>
            <person name="Ando Y."/>
            <person name="Baba S."/>
            <person name="Ohji S."/>
            <person name="Hamada M."/>
            <person name="Tamura T."/>
            <person name="Yamazoe A."/>
            <person name="Yamazaki S."/>
            <person name="Fujita N."/>
        </authorList>
    </citation>
    <scope>NUCLEOTIDE SEQUENCE [LARGE SCALE GENOMIC DNA]</scope>
    <source>
        <strain evidence="6 7">NBRC 108250</strain>
    </source>
</reference>
<dbReference type="Pfam" id="PF15608">
    <property type="entry name" value="PELOTA_1"/>
    <property type="match status" value="1"/>
</dbReference>
<dbReference type="eggNOG" id="COG1358">
    <property type="taxonomic scope" value="Bacteria"/>
</dbReference>
<feature type="domain" description="PELOTA RNA-binding" evidence="4">
    <location>
        <begin position="743"/>
        <end position="823"/>
    </location>
</feature>
<accession>M3TFZ9</accession>
<evidence type="ECO:0000259" key="3">
    <source>
        <dbReference type="Pfam" id="PF12500"/>
    </source>
</evidence>
<feature type="compositionally biased region" description="Polar residues" evidence="1">
    <location>
        <begin position="348"/>
        <end position="369"/>
    </location>
</feature>
<feature type="domain" description="TRSP" evidence="3">
    <location>
        <begin position="251"/>
        <end position="347"/>
    </location>
</feature>
<name>M3TFZ9_GORML</name>
<dbReference type="InterPro" id="IPR022537">
    <property type="entry name" value="TRSP_dom"/>
</dbReference>
<feature type="region of interest" description="Disordered" evidence="1">
    <location>
        <begin position="339"/>
        <end position="374"/>
    </location>
</feature>
<evidence type="ECO:0000313" key="6">
    <source>
        <dbReference type="EMBL" id="GAC80381.1"/>
    </source>
</evidence>
<dbReference type="InterPro" id="IPR000836">
    <property type="entry name" value="PRTase_dom"/>
</dbReference>
<feature type="domain" description="Cysteine protease StiP N-terminal" evidence="2">
    <location>
        <begin position="467"/>
        <end position="716"/>
    </location>
</feature>
<evidence type="ECO:0000259" key="4">
    <source>
        <dbReference type="Pfam" id="PF15608"/>
    </source>
</evidence>
<feature type="domain" description="Orotate phosphoribosyltransferase-like" evidence="5">
    <location>
        <begin position="20"/>
        <end position="208"/>
    </location>
</feature>
<dbReference type="CDD" id="cd06223">
    <property type="entry name" value="PRTases_typeI"/>
    <property type="match status" value="1"/>
</dbReference>
<dbReference type="Proteomes" id="UP000035009">
    <property type="component" value="Unassembled WGS sequence"/>
</dbReference>
<dbReference type="EMBL" id="BAOP01000017">
    <property type="protein sequence ID" value="GAC80381.1"/>
    <property type="molecule type" value="Genomic_DNA"/>
</dbReference>
<dbReference type="RefSeq" id="WP_008379362.1">
    <property type="nucleotide sequence ID" value="NZ_BAOP01000017.1"/>
</dbReference>
<dbReference type="Pfam" id="PF12500">
    <property type="entry name" value="TRSP"/>
    <property type="match status" value="1"/>
</dbReference>
<gene>
    <name evidence="6" type="ORF">GM1_017_00390</name>
</gene>
<protein>
    <recommendedName>
        <fullName evidence="8">Phosphoribosyltransferase</fullName>
    </recommendedName>
</protein>
<dbReference type="Gene3D" id="3.40.50.2020">
    <property type="match status" value="1"/>
</dbReference>
<dbReference type="InterPro" id="IPR041688">
    <property type="entry name" value="PRTase_2"/>
</dbReference>
<dbReference type="InterPro" id="IPR011215">
    <property type="entry name" value="StiP_N"/>
</dbReference>
<evidence type="ECO:0000259" key="2">
    <source>
        <dbReference type="Pfam" id="PF11202"/>
    </source>
</evidence>
<dbReference type="SUPFAM" id="SSF53271">
    <property type="entry name" value="PRTase-like"/>
    <property type="match status" value="1"/>
</dbReference>
<dbReference type="Pfam" id="PF15609">
    <property type="entry name" value="PRTase_2"/>
    <property type="match status" value="1"/>
</dbReference>
<dbReference type="InterPro" id="IPR028157">
    <property type="entry name" value="PELOTA_dom"/>
</dbReference>